<dbReference type="Proteomes" id="UP001596250">
    <property type="component" value="Unassembled WGS sequence"/>
</dbReference>
<evidence type="ECO:0000259" key="1">
    <source>
        <dbReference type="Pfam" id="PF00534"/>
    </source>
</evidence>
<organism evidence="2 3">
    <name type="scientific">Marinicrinis lubricantis</name>
    <dbReference type="NCBI Taxonomy" id="2086470"/>
    <lineage>
        <taxon>Bacteria</taxon>
        <taxon>Bacillati</taxon>
        <taxon>Bacillota</taxon>
        <taxon>Bacilli</taxon>
        <taxon>Bacillales</taxon>
        <taxon>Paenibacillaceae</taxon>
    </lineage>
</organism>
<dbReference type="InterPro" id="IPR050194">
    <property type="entry name" value="Glycosyltransferase_grp1"/>
</dbReference>
<feature type="domain" description="Glycosyl transferase family 1" evidence="1">
    <location>
        <begin position="170"/>
        <end position="309"/>
    </location>
</feature>
<dbReference type="EC" id="2.4.-.-" evidence="2"/>
<sequence>MRIGYVGGHSPKVNERVIDDMWTRYLGEYAEMVKIPPLSFMKLFGGSIEKWKKRFPDNVSELGEGLQSLCLKYDIQAFYLNLPFVIPYLLMARNAKGINLTMLYIAHSVATPFWLKQWLAIAPFVSEKDVLLHSTVSCKRALMRISPRFGCAVHVPLCLDVRETIPNTGSTQRNILSISRIEDVKNIDFLLACFSDIREQIPDAKLVIAGEFTGTKQQIERYKGRLEEQMQRYGLHNAVEWIGPVVGERKQNLFAESSMLVNFSTDPGETFGFNLLEAKAAGLPVVCTRWNGFQEIVAEGEDGLFVDCSWTSDTPDIDREHAVKQCVRLLTESELHLKLSQGALLRAQAYDYQSIMPRIVDYVSLAKGIQLNAFSREGRERVFRMARTPIEEMQDTYLLDRLNRLEWLNETPFTVLSVSEKEPLSEWMNKVKPIIHHFAGEAGIHAQH</sequence>
<gene>
    <name evidence="2" type="ORF">ACFPXP_15060</name>
</gene>
<keyword evidence="2" id="KW-0808">Transferase</keyword>
<dbReference type="PANTHER" id="PTHR45947">
    <property type="entry name" value="SULFOQUINOVOSYL TRANSFERASE SQD2"/>
    <property type="match status" value="1"/>
</dbReference>
<evidence type="ECO:0000313" key="2">
    <source>
        <dbReference type="EMBL" id="MFC5987723.1"/>
    </source>
</evidence>
<dbReference type="Pfam" id="PF00534">
    <property type="entry name" value="Glycos_transf_1"/>
    <property type="match status" value="1"/>
</dbReference>
<proteinExistence type="predicted"/>
<dbReference type="CDD" id="cd03801">
    <property type="entry name" value="GT4_PimA-like"/>
    <property type="match status" value="1"/>
</dbReference>
<dbReference type="Gene3D" id="3.40.50.2000">
    <property type="entry name" value="Glycogen Phosphorylase B"/>
    <property type="match status" value="1"/>
</dbReference>
<evidence type="ECO:0000313" key="3">
    <source>
        <dbReference type="Proteomes" id="UP001596250"/>
    </source>
</evidence>
<dbReference type="SUPFAM" id="SSF53756">
    <property type="entry name" value="UDP-Glycosyltransferase/glycogen phosphorylase"/>
    <property type="match status" value="1"/>
</dbReference>
<keyword evidence="2" id="KW-0328">Glycosyltransferase</keyword>
<reference evidence="3" key="1">
    <citation type="journal article" date="2019" name="Int. J. Syst. Evol. Microbiol.">
        <title>The Global Catalogue of Microorganisms (GCM) 10K type strain sequencing project: providing services to taxonomists for standard genome sequencing and annotation.</title>
        <authorList>
            <consortium name="The Broad Institute Genomics Platform"/>
            <consortium name="The Broad Institute Genome Sequencing Center for Infectious Disease"/>
            <person name="Wu L."/>
            <person name="Ma J."/>
        </authorList>
    </citation>
    <scope>NUCLEOTIDE SEQUENCE [LARGE SCALE GENOMIC DNA]</scope>
    <source>
        <strain evidence="3">CCM 8749</strain>
    </source>
</reference>
<dbReference type="RefSeq" id="WP_379895157.1">
    <property type="nucleotide sequence ID" value="NZ_CBCSCT010000032.1"/>
</dbReference>
<dbReference type="InterPro" id="IPR001296">
    <property type="entry name" value="Glyco_trans_1"/>
</dbReference>
<keyword evidence="3" id="KW-1185">Reference proteome</keyword>
<name>A0ABW1IRI0_9BACL</name>
<dbReference type="GO" id="GO:0016757">
    <property type="term" value="F:glycosyltransferase activity"/>
    <property type="evidence" value="ECO:0007669"/>
    <property type="project" value="UniProtKB-KW"/>
</dbReference>
<accession>A0ABW1IRI0</accession>
<protein>
    <submittedName>
        <fullName evidence="2">Glycosyltransferase family 4 protein</fullName>
        <ecNumber evidence="2">2.4.-.-</ecNumber>
    </submittedName>
</protein>
<dbReference type="PANTHER" id="PTHR45947:SF3">
    <property type="entry name" value="SULFOQUINOVOSYL TRANSFERASE SQD2"/>
    <property type="match status" value="1"/>
</dbReference>
<dbReference type="EMBL" id="JBHSQV010000169">
    <property type="protein sequence ID" value="MFC5987723.1"/>
    <property type="molecule type" value="Genomic_DNA"/>
</dbReference>
<comment type="caution">
    <text evidence="2">The sequence shown here is derived from an EMBL/GenBank/DDBJ whole genome shotgun (WGS) entry which is preliminary data.</text>
</comment>